<dbReference type="PANTHER" id="PTHR21110">
    <property type="entry name" value="PHOSPHOPENTOMUTASE"/>
    <property type="match status" value="1"/>
</dbReference>
<dbReference type="AlphaFoldDB" id="A0A4V3DXU3"/>
<comment type="pathway">
    <text evidence="4">Carbohydrate degradation; 2-deoxy-D-ribose 1-phosphate degradation; D-glyceraldehyde 3-phosphate and acetaldehyde from 2-deoxy-alpha-D-ribose 1-phosphate: step 1/2.</text>
</comment>
<feature type="binding site" evidence="4">
    <location>
        <position position="305"/>
    </location>
    <ligand>
        <name>Mn(2+)</name>
        <dbReference type="ChEBI" id="CHEBI:29035"/>
        <label>2</label>
    </ligand>
</feature>
<dbReference type="GO" id="GO:0000287">
    <property type="term" value="F:magnesium ion binding"/>
    <property type="evidence" value="ECO:0007669"/>
    <property type="project" value="UniProtKB-UniRule"/>
</dbReference>
<comment type="catalytic activity">
    <reaction evidence="4">
        <text>2-deoxy-alpha-D-ribose 1-phosphate = 2-deoxy-D-ribose 5-phosphate</text>
        <dbReference type="Rhea" id="RHEA:27658"/>
        <dbReference type="ChEBI" id="CHEBI:57259"/>
        <dbReference type="ChEBI" id="CHEBI:62877"/>
        <dbReference type="EC" id="5.4.2.7"/>
    </reaction>
</comment>
<comment type="function">
    <text evidence="4">Isomerase that catalyzes the conversion of deoxy-ribose 1-phosphate (dRib-1-P) and ribose 1-phosphate (Rib-1-P) to deoxy-ribose 5-phosphate (dRib-5-P) and ribose 5-phosphate (Rib-5-P), respectively.</text>
</comment>
<keyword evidence="4" id="KW-0963">Cytoplasm</keyword>
<dbReference type="EMBL" id="SNZR01000013">
    <property type="protein sequence ID" value="TDR89819.1"/>
    <property type="molecule type" value="Genomic_DNA"/>
</dbReference>
<dbReference type="InterPro" id="IPR006124">
    <property type="entry name" value="Metalloenzyme"/>
</dbReference>
<comment type="cofactor">
    <cofactor evidence="4">
        <name>Mn(2+)</name>
        <dbReference type="ChEBI" id="CHEBI:29035"/>
    </cofactor>
    <text evidence="4">Binds 2 manganese ions.</text>
</comment>
<dbReference type="GO" id="GO:0008973">
    <property type="term" value="F:phosphopentomutase activity"/>
    <property type="evidence" value="ECO:0007669"/>
    <property type="project" value="UniProtKB-UniRule"/>
</dbReference>
<dbReference type="UniPathway" id="UPA00087">
    <property type="reaction ID" value="UER00173"/>
</dbReference>
<dbReference type="CDD" id="cd16009">
    <property type="entry name" value="PPM"/>
    <property type="match status" value="1"/>
</dbReference>
<name>A0A4V3DXU3_9HYPH</name>
<comment type="catalytic activity">
    <reaction evidence="4">
        <text>alpha-D-ribose 1-phosphate = D-ribose 5-phosphate</text>
        <dbReference type="Rhea" id="RHEA:18793"/>
        <dbReference type="ChEBI" id="CHEBI:57720"/>
        <dbReference type="ChEBI" id="CHEBI:78346"/>
        <dbReference type="EC" id="5.4.2.7"/>
    </reaction>
</comment>
<dbReference type="GO" id="GO:0006015">
    <property type="term" value="P:5-phosphoribose 1-diphosphate biosynthetic process"/>
    <property type="evidence" value="ECO:0007669"/>
    <property type="project" value="UniProtKB-UniPathway"/>
</dbReference>
<evidence type="ECO:0000256" key="2">
    <source>
        <dbReference type="ARBA" id="ARBA00022723"/>
    </source>
</evidence>
<evidence type="ECO:0000259" key="6">
    <source>
        <dbReference type="Pfam" id="PF01676"/>
    </source>
</evidence>
<dbReference type="EC" id="5.4.2.7" evidence="4 5"/>
<evidence type="ECO:0000256" key="1">
    <source>
        <dbReference type="ARBA" id="ARBA00010373"/>
    </source>
</evidence>
<feature type="binding site" evidence="4">
    <location>
        <position position="310"/>
    </location>
    <ligand>
        <name>Mn(2+)</name>
        <dbReference type="ChEBI" id="CHEBI:29035"/>
        <label>2</label>
    </ligand>
</feature>
<keyword evidence="2 4" id="KW-0479">Metal-binding</keyword>
<dbReference type="HAMAP" id="MF_00740">
    <property type="entry name" value="Phosphopentomut"/>
    <property type="match status" value="1"/>
</dbReference>
<dbReference type="GO" id="GO:0030145">
    <property type="term" value="F:manganese ion binding"/>
    <property type="evidence" value="ECO:0007669"/>
    <property type="project" value="UniProtKB-UniRule"/>
</dbReference>
<sequence>MSRALLVVLDSVGIGGAPDAARYGDEGADTVGHIAEACAAGHGDRAGLRAGPLRLPNLVALGLGRACEIATGRVPPGLAPPKRPIGSFGAAREIAGGKDTISGHWEIAGMPLVSGFGYFPDARPAFPPSLTEALIREAGLPGILGDRHAPGTAILDDLGAEHLRTGKPICYTSVDSVFQIAAHEEAFGLERLYETCRIARRLCDPLRIGRVIARPFLGSAEAGFVRTPRRRDFAMPPPGTTLLDRLCEAARAVVTIGKIGDILAHRGTGREIKTADNAAGIEAILAAMAGLADGGLAFANLVDFDTEYGHRRDVPGYAAALEAFDRRLPEITRLLRPGDLAIVTADHGNDPTFRGTDHTREQVPILAFGPGIPARPLGARETYADIGATLAEHLGVAPLEAGRSFLGEMAAGRKA</sequence>
<dbReference type="PANTHER" id="PTHR21110:SF0">
    <property type="entry name" value="PHOSPHOPENTOMUTASE"/>
    <property type="match status" value="1"/>
</dbReference>
<dbReference type="OrthoDB" id="9769930at2"/>
<evidence type="ECO:0000256" key="5">
    <source>
        <dbReference type="NCBIfam" id="TIGR01696"/>
    </source>
</evidence>
<dbReference type="InterPro" id="IPR010045">
    <property type="entry name" value="DeoB"/>
</dbReference>
<dbReference type="GO" id="GO:0006018">
    <property type="term" value="P:2-deoxyribose 1-phosphate catabolic process"/>
    <property type="evidence" value="ECO:0007669"/>
    <property type="project" value="UniProtKB-UniRule"/>
</dbReference>
<comment type="subcellular location">
    <subcellularLocation>
        <location evidence="4">Cytoplasm</location>
    </subcellularLocation>
</comment>
<dbReference type="GO" id="GO:0043094">
    <property type="term" value="P:metabolic compound salvage"/>
    <property type="evidence" value="ECO:0007669"/>
    <property type="project" value="UniProtKB-UniRule"/>
</dbReference>
<dbReference type="Gene3D" id="3.30.70.1250">
    <property type="entry name" value="Phosphopentomutase"/>
    <property type="match status" value="1"/>
</dbReference>
<keyword evidence="4" id="KW-0413">Isomerase</keyword>
<comment type="similarity">
    <text evidence="1 4">Belongs to the phosphopentomutase family.</text>
</comment>
<accession>A0A4V3DXU3</accession>
<dbReference type="SUPFAM" id="SSF143856">
    <property type="entry name" value="DeoB insert domain-like"/>
    <property type="match status" value="1"/>
</dbReference>
<dbReference type="PIRSF" id="PIRSF001491">
    <property type="entry name" value="Ppentomutase"/>
    <property type="match status" value="1"/>
</dbReference>
<gene>
    <name evidence="4" type="primary">deoB</name>
    <name evidence="7" type="ORF">EV668_2655</name>
</gene>
<dbReference type="Pfam" id="PF01676">
    <property type="entry name" value="Metalloenzyme"/>
    <property type="match status" value="1"/>
</dbReference>
<feature type="binding site" evidence="4">
    <location>
        <position position="10"/>
    </location>
    <ligand>
        <name>Mn(2+)</name>
        <dbReference type="ChEBI" id="CHEBI:29035"/>
        <label>1</label>
    </ligand>
</feature>
<dbReference type="SUPFAM" id="SSF53649">
    <property type="entry name" value="Alkaline phosphatase-like"/>
    <property type="match status" value="1"/>
</dbReference>
<evidence type="ECO:0000256" key="4">
    <source>
        <dbReference type="HAMAP-Rule" id="MF_00740"/>
    </source>
</evidence>
<protein>
    <recommendedName>
        <fullName evidence="4 5">Phosphopentomutase</fullName>
        <ecNumber evidence="4 5">5.4.2.7</ecNumber>
    </recommendedName>
    <alternativeName>
        <fullName evidence="4">Phosphodeoxyribomutase</fullName>
    </alternativeName>
</protein>
<dbReference type="RefSeq" id="WP_133770729.1">
    <property type="nucleotide sequence ID" value="NZ_SNZR01000013.1"/>
</dbReference>
<evidence type="ECO:0000313" key="8">
    <source>
        <dbReference type="Proteomes" id="UP000295122"/>
    </source>
</evidence>
<feature type="domain" description="Metalloenzyme" evidence="6">
    <location>
        <begin position="3"/>
        <end position="397"/>
    </location>
</feature>
<dbReference type="Proteomes" id="UP000295122">
    <property type="component" value="Unassembled WGS sequence"/>
</dbReference>
<dbReference type="NCBIfam" id="TIGR01696">
    <property type="entry name" value="deoB"/>
    <property type="match status" value="1"/>
</dbReference>
<dbReference type="Gene3D" id="3.40.720.10">
    <property type="entry name" value="Alkaline Phosphatase, subunit A"/>
    <property type="match status" value="1"/>
</dbReference>
<organism evidence="7 8">
    <name type="scientific">Enterovirga rhinocerotis</name>
    <dbReference type="NCBI Taxonomy" id="1339210"/>
    <lineage>
        <taxon>Bacteria</taxon>
        <taxon>Pseudomonadati</taxon>
        <taxon>Pseudomonadota</taxon>
        <taxon>Alphaproteobacteria</taxon>
        <taxon>Hyphomicrobiales</taxon>
        <taxon>Methylobacteriaceae</taxon>
        <taxon>Enterovirga</taxon>
    </lineage>
</organism>
<dbReference type="InterPro" id="IPR024052">
    <property type="entry name" value="Phosphopentomutase_DeoB_cap_sf"/>
</dbReference>
<dbReference type="GO" id="GO:0009117">
    <property type="term" value="P:nucleotide metabolic process"/>
    <property type="evidence" value="ECO:0007669"/>
    <property type="project" value="UniProtKB-UniRule"/>
</dbReference>
<reference evidence="7 8" key="1">
    <citation type="submission" date="2019-03" db="EMBL/GenBank/DDBJ databases">
        <title>Genomic Encyclopedia of Type Strains, Phase IV (KMG-IV): sequencing the most valuable type-strain genomes for metagenomic binning, comparative biology and taxonomic classification.</title>
        <authorList>
            <person name="Goeker M."/>
        </authorList>
    </citation>
    <scope>NUCLEOTIDE SEQUENCE [LARGE SCALE GENOMIC DNA]</scope>
    <source>
        <strain evidence="7 8">DSM 25903</strain>
    </source>
</reference>
<feature type="binding site" evidence="4">
    <location>
        <position position="358"/>
    </location>
    <ligand>
        <name>Mn(2+)</name>
        <dbReference type="ChEBI" id="CHEBI:29035"/>
        <label>2</label>
    </ligand>
</feature>
<feature type="binding site" evidence="4">
    <location>
        <position position="347"/>
    </location>
    <ligand>
        <name>Mn(2+)</name>
        <dbReference type="ChEBI" id="CHEBI:29035"/>
        <label>1</label>
    </ligand>
</feature>
<comment type="caution">
    <text evidence="7">The sequence shown here is derived from an EMBL/GenBank/DDBJ whole genome shotgun (WGS) entry which is preliminary data.</text>
</comment>
<keyword evidence="8" id="KW-1185">Reference proteome</keyword>
<dbReference type="InterPro" id="IPR017850">
    <property type="entry name" value="Alkaline_phosphatase_core_sf"/>
</dbReference>
<keyword evidence="3 4" id="KW-0464">Manganese</keyword>
<dbReference type="NCBIfam" id="NF003766">
    <property type="entry name" value="PRK05362.1"/>
    <property type="match status" value="1"/>
</dbReference>
<dbReference type="GO" id="GO:0005829">
    <property type="term" value="C:cytosol"/>
    <property type="evidence" value="ECO:0007669"/>
    <property type="project" value="TreeGrafter"/>
</dbReference>
<evidence type="ECO:0000313" key="7">
    <source>
        <dbReference type="EMBL" id="TDR89819.1"/>
    </source>
</evidence>
<feature type="binding site" evidence="4">
    <location>
        <position position="346"/>
    </location>
    <ligand>
        <name>Mn(2+)</name>
        <dbReference type="ChEBI" id="CHEBI:29035"/>
        <label>1</label>
    </ligand>
</feature>
<evidence type="ECO:0000256" key="3">
    <source>
        <dbReference type="ARBA" id="ARBA00023211"/>
    </source>
</evidence>
<proteinExistence type="inferred from homology"/>